<feature type="compositionally biased region" description="Basic and acidic residues" evidence="1">
    <location>
        <begin position="819"/>
        <end position="829"/>
    </location>
</feature>
<feature type="compositionally biased region" description="Polar residues" evidence="1">
    <location>
        <begin position="475"/>
        <end position="484"/>
    </location>
</feature>
<feature type="region of interest" description="Disordered" evidence="1">
    <location>
        <begin position="25"/>
        <end position="1371"/>
    </location>
</feature>
<feature type="compositionally biased region" description="Polar residues" evidence="1">
    <location>
        <begin position="95"/>
        <end position="110"/>
    </location>
</feature>
<dbReference type="STRING" id="348802.A0A0D2BAA6"/>
<feature type="compositionally biased region" description="Basic and acidic residues" evidence="1">
    <location>
        <begin position="259"/>
        <end position="282"/>
    </location>
</feature>
<feature type="region of interest" description="Disordered" evidence="1">
    <location>
        <begin position="1428"/>
        <end position="2288"/>
    </location>
</feature>
<feature type="compositionally biased region" description="Polar residues" evidence="1">
    <location>
        <begin position="64"/>
        <end position="77"/>
    </location>
</feature>
<protein>
    <submittedName>
        <fullName evidence="2">Uncharacterized protein</fullName>
    </submittedName>
</protein>
<accession>A0A0D2BAA6</accession>
<feature type="compositionally biased region" description="Polar residues" evidence="1">
    <location>
        <begin position="2614"/>
        <end position="2632"/>
    </location>
</feature>
<feature type="compositionally biased region" description="Polar residues" evidence="1">
    <location>
        <begin position="726"/>
        <end position="743"/>
    </location>
</feature>
<feature type="compositionally biased region" description="Low complexity" evidence="1">
    <location>
        <begin position="641"/>
        <end position="654"/>
    </location>
</feature>
<feature type="compositionally biased region" description="Basic residues" evidence="1">
    <location>
        <begin position="2504"/>
        <end position="2516"/>
    </location>
</feature>
<feature type="compositionally biased region" description="Polar residues" evidence="1">
    <location>
        <begin position="990"/>
        <end position="1030"/>
    </location>
</feature>
<feature type="compositionally biased region" description="Low complexity" evidence="1">
    <location>
        <begin position="1292"/>
        <end position="1301"/>
    </location>
</feature>
<feature type="compositionally biased region" description="Low complexity" evidence="1">
    <location>
        <begin position="1712"/>
        <end position="1729"/>
    </location>
</feature>
<feature type="compositionally biased region" description="Low complexity" evidence="1">
    <location>
        <begin position="1097"/>
        <end position="1108"/>
    </location>
</feature>
<feature type="compositionally biased region" description="Polar residues" evidence="1">
    <location>
        <begin position="1060"/>
        <end position="1087"/>
    </location>
</feature>
<feature type="region of interest" description="Disordered" evidence="1">
    <location>
        <begin position="2310"/>
        <end position="2693"/>
    </location>
</feature>
<dbReference type="EMBL" id="KN847323">
    <property type="protein sequence ID" value="KIW49161.1"/>
    <property type="molecule type" value="Genomic_DNA"/>
</dbReference>
<feature type="compositionally biased region" description="Polar residues" evidence="1">
    <location>
        <begin position="201"/>
        <end position="219"/>
    </location>
</feature>
<dbReference type="HOGENOM" id="CLU_228630_0_0_1"/>
<gene>
    <name evidence="2" type="ORF">PV05_10864</name>
</gene>
<feature type="compositionally biased region" description="Polar residues" evidence="1">
    <location>
        <begin position="2272"/>
        <end position="2288"/>
    </location>
</feature>
<feature type="compositionally biased region" description="Basic and acidic residues" evidence="1">
    <location>
        <begin position="878"/>
        <end position="888"/>
    </location>
</feature>
<feature type="compositionally biased region" description="Basic and acidic residues" evidence="1">
    <location>
        <begin position="662"/>
        <end position="671"/>
    </location>
</feature>
<feature type="compositionally biased region" description="Polar residues" evidence="1">
    <location>
        <begin position="1662"/>
        <end position="1672"/>
    </location>
</feature>
<feature type="compositionally biased region" description="Low complexity" evidence="1">
    <location>
        <begin position="830"/>
        <end position="846"/>
    </location>
</feature>
<feature type="compositionally biased region" description="Polar residues" evidence="1">
    <location>
        <begin position="680"/>
        <end position="696"/>
    </location>
</feature>
<feature type="compositionally biased region" description="Low complexity" evidence="1">
    <location>
        <begin position="1348"/>
        <end position="1359"/>
    </location>
</feature>
<feature type="compositionally biased region" description="Polar residues" evidence="1">
    <location>
        <begin position="1116"/>
        <end position="1126"/>
    </location>
</feature>
<feature type="compositionally biased region" description="Basic and acidic residues" evidence="1">
    <location>
        <begin position="85"/>
        <end position="94"/>
    </location>
</feature>
<feature type="compositionally biased region" description="Polar residues" evidence="1">
    <location>
        <begin position="777"/>
        <end position="792"/>
    </location>
</feature>
<feature type="compositionally biased region" description="Acidic residues" evidence="1">
    <location>
        <begin position="31"/>
        <end position="45"/>
    </location>
</feature>
<feature type="compositionally biased region" description="Low complexity" evidence="1">
    <location>
        <begin position="2428"/>
        <end position="2437"/>
    </location>
</feature>
<feature type="compositionally biased region" description="Low complexity" evidence="1">
    <location>
        <begin position="1963"/>
        <end position="1978"/>
    </location>
</feature>
<name>A0A0D2BAA6_9EURO</name>
<feature type="compositionally biased region" description="Basic and acidic residues" evidence="1">
    <location>
        <begin position="2656"/>
        <end position="2675"/>
    </location>
</feature>
<feature type="compositionally biased region" description="Basic residues" evidence="1">
    <location>
        <begin position="2178"/>
        <end position="2192"/>
    </location>
</feature>
<feature type="compositionally biased region" description="Polar residues" evidence="1">
    <location>
        <begin position="1625"/>
        <end position="1638"/>
    </location>
</feature>
<feature type="compositionally biased region" description="Gly residues" evidence="1">
    <location>
        <begin position="2255"/>
        <end position="2266"/>
    </location>
</feature>
<feature type="compositionally biased region" description="Polar residues" evidence="1">
    <location>
        <begin position="2212"/>
        <end position="2225"/>
    </location>
</feature>
<feature type="compositionally biased region" description="Basic and acidic residues" evidence="1">
    <location>
        <begin position="111"/>
        <end position="120"/>
    </location>
</feature>
<dbReference type="Proteomes" id="UP000054342">
    <property type="component" value="Unassembled WGS sequence"/>
</dbReference>
<feature type="compositionally biased region" description="Pro residues" evidence="1">
    <location>
        <begin position="1338"/>
        <end position="1347"/>
    </location>
</feature>
<feature type="compositionally biased region" description="Low complexity" evidence="1">
    <location>
        <begin position="2091"/>
        <end position="2119"/>
    </location>
</feature>
<sequence length="2720" mass="291474">MASPGPYSSFKTNVGRTITKKWRNANKINYDGDEWGDDDDDEYDEPATMSAGTARHPAWAPQPNMYSANRSVTNPSPSRGGGRLSFDRGDDRRTFSSGGFDSAYPTTQRQHLPEPQHDYEDSPFPNFNGPAPLRLDTQGQGPMLPGFRPGSRGRNFQPYDDAPFSAPGTYPASRRSGSSNRPPPPVDLYQRHDSPMRPGSRGSTASTRQFPPRKQSLTQQPPPPIDLTPGPEAADPSSFTDANESSVNRPIPVFVRPSDIYKRMEEEKEKVRRSQESSRRPSIDSTTGRIRGELVNAPASLPEPKDFGNAVPQSSIEEQDHTRRLKPTILDTVPERKSEYGFDNLLKQAGSPEQPEDEAVTREADISHQSQETLPTVGVSRQPTDASSVSNYTDRPDPVSASTISRNVSMSEGALQRETPDPVRPSFNLPAIDRISGFGMDIGSVDGENTRDARGQPVQPSNSSVDISGGSRSSAQTQAQSLHHQPSLGYRSMVQQAFEESERDTPLSPTSTSGTVDRSNSNSTSDISPIIGRKEESTAPAFAPQATSIPIPEEPSRAESRPTSSATLRPHEPLSPDSDFSPAGPVRGGYRRDVTPPSRDNSPAKRPLSIEHPKPIQSQKASVVDRREEDRSVDDQTRGRSPPSEETVPEPSSVKSDPTEDAVPKTERTTSEEYQEWQAHKQQFNKQAGFSDSGSATPFAPSPLQRSETPSKGSVRELAGRIEGQSGRSTSSGNGFPVSSPTAEHNRPAPQPRNESFRPAIPGGWQSYTSTASASTQEDGTPGQQTGGSPSRNLPPFAPSQRLDSTESIPTAKAPTKSPDTENGIREKAFAAAATAGSALASALAGHRLSERLQDSQEDSEESSENEWDASSTGSEPESEKEREREHGPGPQNRPDQEAIAPVPQSTGLTSADQPLEKHSNIPIPARGHSSSEAGTADPEDNYVPAPLRTSRNLDTSALRGRVPDVFVHQESPAEADNDRLEEEIEKSLTPKSSTYYGEATAQDTQPEGSKALPSTSDSAGPSGQPNPDASSIAAVPNPDAQTMDIAKSKAGPTPIVTAQLATATQSIPGNQSPSLSLAPTTGQFTSPGQPRPVPPFQQRQDLPAQQRPEPPAQQGTEVAPQQSHRQPSEAGLGQSASGVPTGQPPLARSAAHAATIPQQGPNAATGPIGPTSARLLSSATYLPPGAGVEPTGPATAIAGPKPPAQTAQRAPPVPTPQSGPAHSNPKENQVDSVNVPPQEWARPGPKPESSSTTPSQPPEHGPSEPRPFLQQRFSWETGSEETPPASIAKQTPSTPSTGSPETIKTQVRPPSGPPAGLRRASNERDSTSQGNIARQPSMPPHAPQSPVPTAQQPVQPAMPAQPPTTEPAPFRAIMSLDSPQARIKAFNESRSAYATSDGQLENWLTSMRTSEHSDVFAMNGHVSQEAAEATAYKPSPRRILTDSAGARQMQEDGKRLISKAGKFGGKAGTAAKGLFAKGKERMRHVSHGEKGSSPSGRRKSTGPYPSLNEPESEDSHAEAQSQRKPTFLEGPPQIPLTLTSPVSPSDWFSGPILDNPTPGSGLSKETAAALSTSSIDQAGTDKKEGSGPERRSSTTPAAVGTAPIPRPVSPAISALDSDQHGNENESGPSRSVSQVTRPTAEHSPVEAPHRTIADQIADRGTASSQRTTSAVTEPGPAVGALAPPHPITGHADVSTQPGDGSLRVPEGKPRSVISAVSSASPGSGSVASEARSRPSVSPADEASDLEQKTKEQLHPLQAHPLQEEQRLESLEEQGNPDFQAAPETPRNETPPPGIDEPYVPLDGDVDADAIRRAQAGEEKSQVPRDVEQREQEQAVSPPPPRPFSFAGLDGAGEMHHSQQSPHPSQPMSPVSQTLSNTSLNKEMSQVSVDEVFDQANAAAPGVKRQSRSYSRPFGVDPNVRNHPAFKDPADAEQHQQPIDRTQMYSSESPLPSARRPQGETNQLRQQQREQSQYQHTQPTQTSIQTDSTGEFRIAGPYIQEYRSPKSVTVPRIGRSPVQVEASGQQLPSARRSPYPGQDPYRGQQAQPQGRTSPAANEQQPFEEYEQEPRYRPAPGTEHLYDMKPEPQPQPQSQARPQLQSQTQPQQQQQPSEHYSQFQRHSMPPPPVPPPQDNRPVVATGTPSKKGMFGGLFGNKSRSKLQKHERPETPTRVDESHAHKKEKRASLFRRNSRHDSISSKRSSQYGDHDQLGQLTNVPSHTNTGRRLSKDMLRGAMTTPEPKDHGAEGKKKRFSGFGGRLFKGSGAGKEPSRANTVPTTASQQVANQQLEQQIRAQTFISPQAYSAQTPYSQYSDIPAGYGNHDPGAGAGPYQHLQQYHHQSPTASPSNRNSASRAYPPIPPERLPSHHPIHGPAAYQHQHQPTPTMYERSVVSPPPQGPNPPNYDPSPPGTSQAPYERPSPLRIDTGGNQNQHHGQYGMGVGVSATAPPQVYPPRESSFSAPPGGYSGPTSAGATRQAAVRSMTASPDRQGGPGQDPRAHVINLHKRSRSPRLGRRPSSEDLDAPLRRSGQSQNQEPTGAGGRGDSGLVTTLGMFNSKKISPVGGVPRDESEQERPFNIMVPGLDETGEDDGGGERRKGNLRQRLEGAAGGTRSETPVSVASSTHTRSQTPGLGGSREAREGDGQGLERGVTLMEGDKSARGKDGRRESARDRSGGVIAELPGSKAEGYESDEEVLMSATAYPGQEWVPVMVGDGRWDD</sequence>
<evidence type="ECO:0000256" key="1">
    <source>
        <dbReference type="SAM" id="MobiDB-lite"/>
    </source>
</evidence>
<feature type="compositionally biased region" description="Basic and acidic residues" evidence="1">
    <location>
        <begin position="1580"/>
        <end position="1593"/>
    </location>
</feature>
<feature type="compositionally biased region" description="Acidic residues" evidence="1">
    <location>
        <begin position="856"/>
        <end position="868"/>
    </location>
</feature>
<feature type="compositionally biased region" description="Polar residues" evidence="1">
    <location>
        <begin position="1935"/>
        <end position="1950"/>
    </location>
</feature>
<feature type="compositionally biased region" description="Polar residues" evidence="1">
    <location>
        <begin position="237"/>
        <end position="248"/>
    </location>
</feature>
<feature type="compositionally biased region" description="Basic and acidic residues" evidence="1">
    <location>
        <begin position="1640"/>
        <end position="1653"/>
    </location>
</feature>
<feature type="compositionally biased region" description="Polar residues" evidence="1">
    <location>
        <begin position="367"/>
        <end position="393"/>
    </location>
</feature>
<feature type="compositionally biased region" description="Basic and acidic residues" evidence="1">
    <location>
        <begin position="1925"/>
        <end position="1934"/>
    </location>
</feature>
<dbReference type="OrthoDB" id="5151921at2759"/>
<feature type="compositionally biased region" description="Polar residues" evidence="1">
    <location>
        <begin position="1979"/>
        <end position="1989"/>
    </location>
</feature>
<feature type="compositionally biased region" description="Polar residues" evidence="1">
    <location>
        <begin position="1871"/>
        <end position="1888"/>
    </location>
</feature>
<feature type="compositionally biased region" description="Polar residues" evidence="1">
    <location>
        <begin position="904"/>
        <end position="913"/>
    </location>
</feature>
<feature type="compositionally biased region" description="Low complexity" evidence="1">
    <location>
        <begin position="1858"/>
        <end position="1870"/>
    </location>
</feature>
<feature type="compositionally biased region" description="Basic and acidic residues" evidence="1">
    <location>
        <begin position="623"/>
        <end position="638"/>
    </location>
</feature>
<feature type="compositionally biased region" description="Low complexity" evidence="1">
    <location>
        <begin position="2342"/>
        <end position="2355"/>
    </location>
</feature>
<feature type="compositionally biased region" description="Polar residues" evidence="1">
    <location>
        <begin position="507"/>
        <end position="527"/>
    </location>
</feature>
<feature type="compositionally biased region" description="Basic and acidic residues" evidence="1">
    <location>
        <begin position="2162"/>
        <end position="2177"/>
    </location>
</feature>
<feature type="compositionally biased region" description="Low complexity" evidence="1">
    <location>
        <begin position="461"/>
        <end position="474"/>
    </location>
</feature>
<dbReference type="GeneID" id="25332772"/>
<proteinExistence type="predicted"/>
<feature type="compositionally biased region" description="Polar residues" evidence="1">
    <location>
        <begin position="400"/>
        <end position="410"/>
    </location>
</feature>
<reference evidence="2 3" key="1">
    <citation type="submission" date="2015-01" db="EMBL/GenBank/DDBJ databases">
        <title>The Genome Sequence of Exophiala xenobiotica CBS118157.</title>
        <authorList>
            <consortium name="The Broad Institute Genomics Platform"/>
            <person name="Cuomo C."/>
            <person name="de Hoog S."/>
            <person name="Gorbushina A."/>
            <person name="Stielow B."/>
            <person name="Teixiera M."/>
            <person name="Abouelleil A."/>
            <person name="Chapman S.B."/>
            <person name="Priest M."/>
            <person name="Young S.K."/>
            <person name="Wortman J."/>
            <person name="Nusbaum C."/>
            <person name="Birren B."/>
        </authorList>
    </citation>
    <scope>NUCLEOTIDE SEQUENCE [LARGE SCALE GENOMIC DNA]</scope>
    <source>
        <strain evidence="2 3">CBS 118157</strain>
    </source>
</reference>
<feature type="compositionally biased region" description="Pro residues" evidence="1">
    <location>
        <begin position="2394"/>
        <end position="2410"/>
    </location>
</feature>
<feature type="compositionally biased region" description="Pro residues" evidence="1">
    <location>
        <begin position="2123"/>
        <end position="2133"/>
    </location>
</feature>
<dbReference type="RefSeq" id="XP_013309745.1">
    <property type="nucleotide sequence ID" value="XM_013454291.1"/>
</dbReference>
<evidence type="ECO:0000313" key="3">
    <source>
        <dbReference type="Proteomes" id="UP000054342"/>
    </source>
</evidence>
<organism evidence="2 3">
    <name type="scientific">Exophiala xenobiotica</name>
    <dbReference type="NCBI Taxonomy" id="348802"/>
    <lineage>
        <taxon>Eukaryota</taxon>
        <taxon>Fungi</taxon>
        <taxon>Dikarya</taxon>
        <taxon>Ascomycota</taxon>
        <taxon>Pezizomycotina</taxon>
        <taxon>Eurotiomycetes</taxon>
        <taxon>Chaetothyriomycetidae</taxon>
        <taxon>Chaetothyriales</taxon>
        <taxon>Herpotrichiellaceae</taxon>
        <taxon>Exophiala</taxon>
    </lineage>
</organism>
<evidence type="ECO:0000313" key="2">
    <source>
        <dbReference type="EMBL" id="KIW49161.1"/>
    </source>
</evidence>
<feature type="compositionally biased region" description="Polar residues" evidence="1">
    <location>
        <begin position="2044"/>
        <end position="2057"/>
    </location>
</feature>
<keyword evidence="3" id="KW-1185">Reference proteome</keyword>
<feature type="compositionally biased region" description="Basic and acidic residues" evidence="1">
    <location>
        <begin position="1809"/>
        <end position="1833"/>
    </location>
</feature>
<feature type="compositionally biased region" description="Acidic residues" evidence="1">
    <location>
        <begin position="974"/>
        <end position="985"/>
    </location>
</feature>